<organism evidence="1 2">
    <name type="scientific">Rattus norvegicus</name>
    <name type="common">Rat</name>
    <dbReference type="NCBI Taxonomy" id="10116"/>
    <lineage>
        <taxon>Eukaryota</taxon>
        <taxon>Metazoa</taxon>
        <taxon>Chordata</taxon>
        <taxon>Craniata</taxon>
        <taxon>Vertebrata</taxon>
        <taxon>Euteleostomi</taxon>
        <taxon>Mammalia</taxon>
        <taxon>Eutheria</taxon>
        <taxon>Euarchontoglires</taxon>
        <taxon>Glires</taxon>
        <taxon>Rodentia</taxon>
        <taxon>Myomorpha</taxon>
        <taxon>Muroidea</taxon>
        <taxon>Muridae</taxon>
        <taxon>Murinae</taxon>
        <taxon>Rattus</taxon>
    </lineage>
</organism>
<dbReference type="AlphaFoldDB" id="A6K4D8"/>
<reference evidence="1 2" key="1">
    <citation type="submission" date="2005-07" db="EMBL/GenBank/DDBJ databases">
        <authorList>
            <person name="Mural R.J."/>
            <person name="Li P.W."/>
            <person name="Adams M.D."/>
            <person name="Amanatides P.G."/>
            <person name="Baden-Tillson H."/>
            <person name="Barnstead M."/>
            <person name="Chin S.H."/>
            <person name="Dew I."/>
            <person name="Evans C.A."/>
            <person name="Ferriera S."/>
            <person name="Flanigan M."/>
            <person name="Fosler C."/>
            <person name="Glodek A."/>
            <person name="Gu Z."/>
            <person name="Holt R.A."/>
            <person name="Jennings D."/>
            <person name="Kraft C.L."/>
            <person name="Lu F."/>
            <person name="Nguyen T."/>
            <person name="Nusskern D.R."/>
            <person name="Pfannkoch C.M."/>
            <person name="Sitter C."/>
            <person name="Sutton G.G."/>
            <person name="Venter J.C."/>
            <person name="Wang Z."/>
            <person name="Woodage T."/>
            <person name="Zheng X.H."/>
            <person name="Zhong F."/>
        </authorList>
    </citation>
    <scope>NUCLEOTIDE SEQUENCE [LARGE SCALE GENOMIC DNA]</scope>
    <source>
        <strain>BN</strain>
        <strain evidence="2">Sprague-Dawley</strain>
    </source>
</reference>
<evidence type="ECO:0000313" key="2">
    <source>
        <dbReference type="Proteomes" id="UP000234681"/>
    </source>
</evidence>
<name>A6K4D8_RAT</name>
<protein>
    <submittedName>
        <fullName evidence="1">RCG49884</fullName>
    </submittedName>
</protein>
<accession>A6K4D8</accession>
<gene>
    <name evidence="1" type="ORF">rCG_49884</name>
</gene>
<sequence length="25" mass="3027">MQWKAQQKSSPKIESNWQPTFLLHL</sequence>
<proteinExistence type="predicted"/>
<evidence type="ECO:0000313" key="1">
    <source>
        <dbReference type="EMBL" id="EDL96160.1"/>
    </source>
</evidence>
<dbReference type="EMBL" id="CH474017">
    <property type="protein sequence ID" value="EDL96160.1"/>
    <property type="molecule type" value="Genomic_DNA"/>
</dbReference>
<dbReference type="Proteomes" id="UP000234681">
    <property type="component" value="Chromosome 10"/>
</dbReference>